<evidence type="ECO:0000256" key="5">
    <source>
        <dbReference type="ARBA" id="ARBA00023180"/>
    </source>
</evidence>
<dbReference type="Pfam" id="PF14543">
    <property type="entry name" value="TAXi_N"/>
    <property type="match status" value="1"/>
</dbReference>
<dbReference type="Proteomes" id="UP000019116">
    <property type="component" value="Chromosome 5A"/>
</dbReference>
<dbReference type="GO" id="GO:0005576">
    <property type="term" value="C:extracellular region"/>
    <property type="evidence" value="ECO:0000318"/>
    <property type="project" value="GO_Central"/>
</dbReference>
<keyword evidence="9" id="KW-1185">Reference proteome</keyword>
<feature type="signal peptide" evidence="6">
    <location>
        <begin position="1"/>
        <end position="23"/>
    </location>
</feature>
<dbReference type="Gene3D" id="2.40.70.10">
    <property type="entry name" value="Acid Proteases"/>
    <property type="match status" value="2"/>
</dbReference>
<dbReference type="SMR" id="A0A3B6K9R2"/>
<evidence type="ECO:0000313" key="9">
    <source>
        <dbReference type="Proteomes" id="UP000019116"/>
    </source>
</evidence>
<feature type="chain" id="PRO_5043176335" description="Peptidase A1 domain-containing protein" evidence="6">
    <location>
        <begin position="24"/>
        <end position="456"/>
    </location>
</feature>
<evidence type="ECO:0000256" key="3">
    <source>
        <dbReference type="ARBA" id="ARBA00022750"/>
    </source>
</evidence>
<evidence type="ECO:0000256" key="2">
    <source>
        <dbReference type="ARBA" id="ARBA00022670"/>
    </source>
</evidence>
<dbReference type="InterPro" id="IPR032799">
    <property type="entry name" value="TAXi_C"/>
</dbReference>
<dbReference type="PANTHER" id="PTHR47967:SF55">
    <property type="entry name" value="PEPTIDASE A1 DOMAIN-CONTAINING PROTEIN"/>
    <property type="match status" value="1"/>
</dbReference>
<dbReference type="InterPro" id="IPR034161">
    <property type="entry name" value="Pepsin-like_plant"/>
</dbReference>
<evidence type="ECO:0000313" key="8">
    <source>
        <dbReference type="EnsemblPlants" id="TraesCS5A02G026100.1.cds1"/>
    </source>
</evidence>
<reference evidence="8" key="1">
    <citation type="submission" date="2018-08" db="EMBL/GenBank/DDBJ databases">
        <authorList>
            <person name="Rossello M."/>
        </authorList>
    </citation>
    <scope>NUCLEOTIDE SEQUENCE [LARGE SCALE GENOMIC DNA]</scope>
    <source>
        <strain evidence="8">cv. Chinese Spring</strain>
    </source>
</reference>
<evidence type="ECO:0000256" key="1">
    <source>
        <dbReference type="ARBA" id="ARBA00007447"/>
    </source>
</evidence>
<dbReference type="KEGG" id="taes:123101154"/>
<dbReference type="Gramene" id="TraesCS5A02G026100.1">
    <property type="protein sequence ID" value="TraesCS5A02G026100.1.cds1"/>
    <property type="gene ID" value="TraesCS5A02G026100"/>
</dbReference>
<feature type="domain" description="Peptidase A1" evidence="7">
    <location>
        <begin position="87"/>
        <end position="441"/>
    </location>
</feature>
<keyword evidence="2" id="KW-0645">Protease</keyword>
<dbReference type="InterPro" id="IPR051708">
    <property type="entry name" value="Plant_Aspart_Prot_A1"/>
</dbReference>
<keyword evidence="6" id="KW-0732">Signal</keyword>
<dbReference type="RefSeq" id="XP_044378675.1">
    <property type="nucleotide sequence ID" value="XM_044522740.1"/>
</dbReference>
<comment type="similarity">
    <text evidence="1">Belongs to the peptidase A1 family.</text>
</comment>
<keyword evidence="3" id="KW-0064">Aspartyl protease</keyword>
<name>A0A3B6K9R2_WHEAT</name>
<gene>
    <name evidence="8" type="primary">LOC123101154</name>
</gene>
<dbReference type="EnsemblPlants" id="TraesCS5A02G026100.1">
    <property type="protein sequence ID" value="TraesCS5A02G026100.1.cds1"/>
    <property type="gene ID" value="TraesCS5A02G026100"/>
</dbReference>
<dbReference type="Gramene" id="TraesCS5A03G0063300.1">
    <property type="protein sequence ID" value="TraesCS5A03G0063300.1.CDS1"/>
    <property type="gene ID" value="TraesCS5A03G0063300"/>
</dbReference>
<dbReference type="OrthoDB" id="775830at2759"/>
<dbReference type="InterPro" id="IPR033121">
    <property type="entry name" value="PEPTIDASE_A1"/>
</dbReference>
<evidence type="ECO:0000259" key="7">
    <source>
        <dbReference type="PROSITE" id="PS51767"/>
    </source>
</evidence>
<dbReference type="SUPFAM" id="SSF50630">
    <property type="entry name" value="Acid proteases"/>
    <property type="match status" value="1"/>
</dbReference>
<evidence type="ECO:0000256" key="4">
    <source>
        <dbReference type="ARBA" id="ARBA00022801"/>
    </source>
</evidence>
<dbReference type="GeneID" id="123101154"/>
<dbReference type="PROSITE" id="PS00141">
    <property type="entry name" value="ASP_PROTEASE"/>
    <property type="match status" value="1"/>
</dbReference>
<accession>A0A3B6K9R2</accession>
<dbReference type="AlphaFoldDB" id="A0A3B6K9R2"/>
<dbReference type="STRING" id="4565.A0A3B6K9R2"/>
<dbReference type="PROSITE" id="PS51767">
    <property type="entry name" value="PEPTIDASE_A1"/>
    <property type="match status" value="1"/>
</dbReference>
<sequence>MACTMCGALLLLGLVLILTPLLCGCTGGGFSVELTHRDSPGSPFHDASLTPQARWLAAVWRSYAGSGSDSPDPDGAVSEVVSGSFEYFMHVNIGSPRTRMLALVDSGSDLVWLRCTNGSASPASPPPAEAGGRSSVFDLSSSSTYGRVGCQSDPCRSVPGTSCDAASFCQYTYSYLDGSSSSGLVATETFTFDDAPGGCTGCRERPQLQVPRVTFGCATTVHFAGNGIVGLADAESSLINQIGAATSLGRRFSYCLAPFFSDVSSALNFGARAAVTEPDAVTTPMVQHSSAVGAYYTVEIVALRVGNTTVKLPSRSPVIVDSGTVLTYLDKELLDPIVEALARSIKLPRKQSPKPELFSLCYEAGGLEVLDKVFPGVTLELGGGALVTLKAENVFVDLLLRTVCLAMAPVTPERPVAAIGNIMQQNMHVGYDLDKRTITFAPADCAKSYPSPPAFV</sequence>
<dbReference type="InterPro" id="IPR032861">
    <property type="entry name" value="TAXi_N"/>
</dbReference>
<dbReference type="InterPro" id="IPR021109">
    <property type="entry name" value="Peptidase_aspartic_dom_sf"/>
</dbReference>
<dbReference type="PANTHER" id="PTHR47967">
    <property type="entry name" value="OS07G0603500 PROTEIN-RELATED"/>
    <property type="match status" value="1"/>
</dbReference>
<dbReference type="GO" id="GO:0006508">
    <property type="term" value="P:proteolysis"/>
    <property type="evidence" value="ECO:0007669"/>
    <property type="project" value="UniProtKB-KW"/>
</dbReference>
<dbReference type="Pfam" id="PF14541">
    <property type="entry name" value="TAXi_C"/>
    <property type="match status" value="1"/>
</dbReference>
<organism evidence="8">
    <name type="scientific">Triticum aestivum</name>
    <name type="common">Wheat</name>
    <dbReference type="NCBI Taxonomy" id="4565"/>
    <lineage>
        <taxon>Eukaryota</taxon>
        <taxon>Viridiplantae</taxon>
        <taxon>Streptophyta</taxon>
        <taxon>Embryophyta</taxon>
        <taxon>Tracheophyta</taxon>
        <taxon>Spermatophyta</taxon>
        <taxon>Magnoliopsida</taxon>
        <taxon>Liliopsida</taxon>
        <taxon>Poales</taxon>
        <taxon>Poaceae</taxon>
        <taxon>BOP clade</taxon>
        <taxon>Pooideae</taxon>
        <taxon>Triticodae</taxon>
        <taxon>Triticeae</taxon>
        <taxon>Triticinae</taxon>
        <taxon>Triticum</taxon>
    </lineage>
</organism>
<dbReference type="OMA" id="CYNTATN"/>
<protein>
    <recommendedName>
        <fullName evidence="7">Peptidase A1 domain-containing protein</fullName>
    </recommendedName>
</protein>
<evidence type="ECO:0000256" key="6">
    <source>
        <dbReference type="SAM" id="SignalP"/>
    </source>
</evidence>
<dbReference type="CDD" id="cd05476">
    <property type="entry name" value="pepsin_A_like_plant"/>
    <property type="match status" value="1"/>
</dbReference>
<reference evidence="8" key="2">
    <citation type="submission" date="2018-10" db="UniProtKB">
        <authorList>
            <consortium name="EnsemblPlants"/>
        </authorList>
    </citation>
    <scope>IDENTIFICATION</scope>
</reference>
<proteinExistence type="inferred from homology"/>
<dbReference type="GO" id="GO:0004190">
    <property type="term" value="F:aspartic-type endopeptidase activity"/>
    <property type="evidence" value="ECO:0000318"/>
    <property type="project" value="GO_Central"/>
</dbReference>
<keyword evidence="4" id="KW-0378">Hydrolase</keyword>
<dbReference type="Gramene" id="TraesKAR5A01G0015990.1">
    <property type="protein sequence ID" value="cds.TraesKAR5A01G0015990.1"/>
    <property type="gene ID" value="TraesKAR5A01G0015990"/>
</dbReference>
<dbReference type="InterPro" id="IPR001969">
    <property type="entry name" value="Aspartic_peptidase_AS"/>
</dbReference>
<keyword evidence="5" id="KW-0325">Glycoprotein</keyword>